<reference evidence="2" key="1">
    <citation type="submission" date="2016-04" db="EMBL/GenBank/DDBJ databases">
        <authorList>
            <person name="Evans L.H."/>
            <person name="Alamgir A."/>
            <person name="Owens N."/>
            <person name="Weber N.D."/>
            <person name="Virtaneva K."/>
            <person name="Barbian K."/>
            <person name="Babar A."/>
            <person name="Rosenke K."/>
        </authorList>
    </citation>
    <scope>NUCLEOTIDE SEQUENCE</scope>
    <source>
        <strain evidence="2">86</strain>
    </source>
</reference>
<gene>
    <name evidence="2" type="ORF">KL86CLO1_10247</name>
</gene>
<name>A0A212IZ18_9FIRM</name>
<dbReference type="SUPFAM" id="SSF63829">
    <property type="entry name" value="Calcium-dependent phosphotriesterase"/>
    <property type="match status" value="1"/>
</dbReference>
<evidence type="ECO:0000313" key="2">
    <source>
        <dbReference type="EMBL" id="SBV92431.1"/>
    </source>
</evidence>
<proteinExistence type="predicted"/>
<protein>
    <submittedName>
        <fullName evidence="2">Ig-like domain-containing surface protein</fullName>
    </submittedName>
</protein>
<dbReference type="AlphaFoldDB" id="A0A212IZ18"/>
<organism evidence="2">
    <name type="scientific">uncultured Eubacteriales bacterium</name>
    <dbReference type="NCBI Taxonomy" id="172733"/>
    <lineage>
        <taxon>Bacteria</taxon>
        <taxon>Bacillati</taxon>
        <taxon>Bacillota</taxon>
        <taxon>Clostridia</taxon>
        <taxon>Eubacteriales</taxon>
        <taxon>environmental samples</taxon>
    </lineage>
</organism>
<evidence type="ECO:0000256" key="1">
    <source>
        <dbReference type="SAM" id="SignalP"/>
    </source>
</evidence>
<feature type="signal peptide" evidence="1">
    <location>
        <begin position="1"/>
        <end position="31"/>
    </location>
</feature>
<sequence>MKFRQIGTRILSLALSGVMLASTVAMVPASAASSAYQPIQLEAAPTKIMDYFATQTPDGVAWVTNSDALTFLPAAAIGDVTCAVKATDGAIWVGTENGLMRLDLSETDSRDIVQYFSGNRYLYGGDDKVTGLAADEDGGVWVLNSLGSVHIKMPVMTLEDRTYFYEKMITDVNDRRGMISDNNSYSYNPTTGEYTQTSVSTNDNDGLWTAMYAMGEILRYQTLKEENASAAEIAAAKAAATRATKAVLLLDYISGRGNGFPCRSYMLKSETAAQPGSGGLQTTNGFWFEINMLDGEEYPDPIIDELKQDGTPIGIAQVRITKDAMDKKGSQIFPNDTDYNGLGLSQSSIDTFNETRADGNKLGIDIYSNNGNQVYPLMVEGVNIKKSYTAPTTAITDNDARIKFRLTAPVYEEIPTIFNDLFPDSAIKDGKVDMEQIVYKADTSSDEVDGHYALFLTAYRYLCDEPGDSELKDVIAEAALRMTDLILEDDRYYIVDATGKSTQWSRWLARYFNDSTDVMKAQELWLTDNVGVNEDGDDMLSYGYEDGPLNALEVMSALKIAAYIADGEGDTARTATYNLAYDQCFESPYSGGGNPNDPDSYVNGKGYMDMALEYVERRVVRQATDAYDENDNAPVREYTPGNKIFNNALHADWTQYVNYSDEELGWFPVYALVTLEKNNDRLAKIVAAYDQWYEGQEEREENPFYTFLYQLAHPEKTDVDLQSAVRYLYRSPQLRNNQITVRGDRQDVFYIEAGNRDKKAQTNYALPLDEMTIGKDNGNPFTRYTATGENRGTPYTYGSLDCSTVFTLPYWLGRYYGMITETESSYYARKTPEATISTGSSNVSVTVKDGTAPLARMIVDFYEDGAYIGRARTNDSGVATLTHTAAGTITAIVGERLIGDTMYNYTEVQ</sequence>
<dbReference type="Gene3D" id="2.130.10.10">
    <property type="entry name" value="YVTN repeat-like/Quinoprotein amine dehydrogenase"/>
    <property type="match status" value="1"/>
</dbReference>
<keyword evidence="1" id="KW-0732">Signal</keyword>
<dbReference type="EMBL" id="FLUN01000001">
    <property type="protein sequence ID" value="SBV92431.1"/>
    <property type="molecule type" value="Genomic_DNA"/>
</dbReference>
<accession>A0A212IZ18</accession>
<dbReference type="InterPro" id="IPR015943">
    <property type="entry name" value="WD40/YVTN_repeat-like_dom_sf"/>
</dbReference>
<feature type="chain" id="PRO_5013256415" evidence="1">
    <location>
        <begin position="32"/>
        <end position="909"/>
    </location>
</feature>